<keyword evidence="1" id="KW-0175">Coiled coil</keyword>
<sequence>MSLQHTPPNKFLSEPDISKSGEGDVQINICKRKQPEDEYSIVQCLSNFEARFNNQMQLWNTMITEKVTSCVATAVSAAITIELSKITPTLAEINVKLTKLTSDNISLNKTLAETNNKLVEIEKSLDFSSERQDAYENRLKSIENSVTSNCNLENQICILEYKISQMEQQARQCNIEIFNLQERRAVTKVLYVYWNVLATL</sequence>
<evidence type="ECO:0000313" key="3">
    <source>
        <dbReference type="EMBL" id="CAH0401626.1"/>
    </source>
</evidence>
<accession>A0ABN8AYX0</accession>
<protein>
    <submittedName>
        <fullName evidence="3">Uncharacterized protein</fullName>
    </submittedName>
</protein>
<evidence type="ECO:0000313" key="4">
    <source>
        <dbReference type="Proteomes" id="UP001153292"/>
    </source>
</evidence>
<evidence type="ECO:0000256" key="1">
    <source>
        <dbReference type="SAM" id="Coils"/>
    </source>
</evidence>
<reference evidence="3" key="1">
    <citation type="submission" date="2021-12" db="EMBL/GenBank/DDBJ databases">
        <authorList>
            <person name="King R."/>
        </authorList>
    </citation>
    <scope>NUCLEOTIDE SEQUENCE</scope>
</reference>
<proteinExistence type="predicted"/>
<keyword evidence="4" id="KW-1185">Reference proteome</keyword>
<feature type="region of interest" description="Disordered" evidence="2">
    <location>
        <begin position="1"/>
        <end position="22"/>
    </location>
</feature>
<dbReference type="EMBL" id="OU963895">
    <property type="protein sequence ID" value="CAH0401626.1"/>
    <property type="molecule type" value="Genomic_DNA"/>
</dbReference>
<organism evidence="3 4">
    <name type="scientific">Chilo suppressalis</name>
    <name type="common">Asiatic rice borer moth</name>
    <dbReference type="NCBI Taxonomy" id="168631"/>
    <lineage>
        <taxon>Eukaryota</taxon>
        <taxon>Metazoa</taxon>
        <taxon>Ecdysozoa</taxon>
        <taxon>Arthropoda</taxon>
        <taxon>Hexapoda</taxon>
        <taxon>Insecta</taxon>
        <taxon>Pterygota</taxon>
        <taxon>Neoptera</taxon>
        <taxon>Endopterygota</taxon>
        <taxon>Lepidoptera</taxon>
        <taxon>Glossata</taxon>
        <taxon>Ditrysia</taxon>
        <taxon>Pyraloidea</taxon>
        <taxon>Crambidae</taxon>
        <taxon>Crambinae</taxon>
        <taxon>Chilo</taxon>
    </lineage>
</organism>
<evidence type="ECO:0000256" key="2">
    <source>
        <dbReference type="SAM" id="MobiDB-lite"/>
    </source>
</evidence>
<name>A0ABN8AYX0_CHISP</name>
<gene>
    <name evidence="3" type="ORF">CHILSU_LOCUS4857</name>
</gene>
<feature type="coiled-coil region" evidence="1">
    <location>
        <begin position="104"/>
        <end position="183"/>
    </location>
</feature>
<dbReference type="Proteomes" id="UP001153292">
    <property type="component" value="Chromosome 2"/>
</dbReference>